<reference evidence="2" key="1">
    <citation type="submission" date="2017-06" db="EMBL/GenBank/DDBJ databases">
        <authorList>
            <person name="Varghese N."/>
            <person name="Submissions S."/>
        </authorList>
    </citation>
    <scope>NUCLEOTIDE SEQUENCE [LARGE SCALE GENOMIC DNA]</scope>
    <source>
        <strain evidence="2">DSM 27993</strain>
    </source>
</reference>
<evidence type="ECO:0000313" key="1">
    <source>
        <dbReference type="EMBL" id="SNR84298.1"/>
    </source>
</evidence>
<gene>
    <name evidence="1" type="ORF">SAMN04488111_3421</name>
</gene>
<dbReference type="OrthoDB" id="1190088at2"/>
<dbReference type="EMBL" id="FZNX01000007">
    <property type="protein sequence ID" value="SNR84298.1"/>
    <property type="molecule type" value="Genomic_DNA"/>
</dbReference>
<dbReference type="RefSeq" id="WP_089379665.1">
    <property type="nucleotide sequence ID" value="NZ_FZNX01000007.1"/>
</dbReference>
<organism evidence="1 2">
    <name type="scientific">Lutibacter flavus</name>
    <dbReference type="NCBI Taxonomy" id="691689"/>
    <lineage>
        <taxon>Bacteria</taxon>
        <taxon>Pseudomonadati</taxon>
        <taxon>Bacteroidota</taxon>
        <taxon>Flavobacteriia</taxon>
        <taxon>Flavobacteriales</taxon>
        <taxon>Flavobacteriaceae</taxon>
        <taxon>Lutibacter</taxon>
    </lineage>
</organism>
<dbReference type="AlphaFoldDB" id="A0A238ZMV6"/>
<sequence length="146" mass="16832">MKKSQFKITVFIVLFLFTFINVIAQQNNEDTYIINQYFQLNKESSLSEKNAKTNKQAQSNFISLNQIGNNNEIDIKQKGKDSQSVNQVGNKNYYSFINYYNNTPSNFNIIQQGSSNGLQIYGENSIIKNMSVVQKTNFKTLIIKNF</sequence>
<keyword evidence="2" id="KW-1185">Reference proteome</keyword>
<name>A0A238ZMV6_9FLAO</name>
<dbReference type="Proteomes" id="UP000198412">
    <property type="component" value="Unassembled WGS sequence"/>
</dbReference>
<evidence type="ECO:0000313" key="2">
    <source>
        <dbReference type="Proteomes" id="UP000198412"/>
    </source>
</evidence>
<proteinExistence type="predicted"/>
<accession>A0A238ZMV6</accession>
<protein>
    <recommendedName>
        <fullName evidence="3">Curlin associated repeat-containing protein</fullName>
    </recommendedName>
</protein>
<evidence type="ECO:0008006" key="3">
    <source>
        <dbReference type="Google" id="ProtNLM"/>
    </source>
</evidence>